<keyword evidence="2" id="KW-1185">Reference proteome</keyword>
<organism evidence="1 2">
    <name type="scientific">Phaeosphaeria nodorum (strain SN15 / ATCC MYA-4574 / FGSC 10173)</name>
    <name type="common">Glume blotch fungus</name>
    <name type="synonym">Parastagonospora nodorum</name>
    <dbReference type="NCBI Taxonomy" id="321614"/>
    <lineage>
        <taxon>Eukaryota</taxon>
        <taxon>Fungi</taxon>
        <taxon>Dikarya</taxon>
        <taxon>Ascomycota</taxon>
        <taxon>Pezizomycotina</taxon>
        <taxon>Dothideomycetes</taxon>
        <taxon>Pleosporomycetidae</taxon>
        <taxon>Pleosporales</taxon>
        <taxon>Pleosporineae</taxon>
        <taxon>Phaeosphaeriaceae</taxon>
        <taxon>Parastagonospora</taxon>
    </lineage>
</organism>
<evidence type="ECO:0000313" key="2">
    <source>
        <dbReference type="Proteomes" id="UP000663193"/>
    </source>
</evidence>
<evidence type="ECO:0000313" key="1">
    <source>
        <dbReference type="EMBL" id="QRD02396.1"/>
    </source>
</evidence>
<dbReference type="Proteomes" id="UP000663193">
    <property type="component" value="Chromosome 13"/>
</dbReference>
<name>A0A7U2FGF5_PHANO</name>
<dbReference type="VEuPathDB" id="FungiDB:JI435_053600"/>
<dbReference type="AlphaFoldDB" id="A0A7U2FGF5"/>
<sequence>MFNFTRPQLPEPPNTEFQNTQVATLKAIEDNIIKCELRNTDVKFIPDSAVSLIATREAITRYFEEDYSIGNADKKRIEQLVDMVYKDAQKIFLIAVRCKWPAVYVQSIVDVLECKDAIVHQEKDEFTFGTHDKDGKMRAKFLDERKLFLAKRVVPHTKFGGLNQEIPRSRLPFTSVDWDTEGHLDLYPKHAGFKIGHARVELHSDYWDGPKKLIMGEFDENPGPNPREYQEALASILSFDEETSNIIYLLTEDPGPTKTE</sequence>
<proteinExistence type="predicted"/>
<reference evidence="2" key="1">
    <citation type="journal article" date="2021" name="BMC Genomics">
        <title>Chromosome-level genome assembly and manually-curated proteome of model necrotroph Parastagonospora nodorum Sn15 reveals a genome-wide trove of candidate effector homologs, and redundancy of virulence-related functions within an accessory chromosome.</title>
        <authorList>
            <person name="Bertazzoni S."/>
            <person name="Jones D.A.B."/>
            <person name="Phan H.T."/>
            <person name="Tan K.-C."/>
            <person name="Hane J.K."/>
        </authorList>
    </citation>
    <scope>NUCLEOTIDE SEQUENCE [LARGE SCALE GENOMIC DNA]</scope>
    <source>
        <strain evidence="2">SN15 / ATCC MYA-4574 / FGSC 10173)</strain>
    </source>
</reference>
<dbReference type="EMBL" id="CP069035">
    <property type="protein sequence ID" value="QRD02396.1"/>
    <property type="molecule type" value="Genomic_DNA"/>
</dbReference>
<accession>A0A7U2FGF5</accession>
<gene>
    <name evidence="1" type="ORF">JI435_053600</name>
</gene>
<protein>
    <submittedName>
        <fullName evidence="1">Uncharacterized protein</fullName>
    </submittedName>
</protein>